<keyword evidence="1" id="KW-0732">Signal</keyword>
<proteinExistence type="predicted"/>
<keyword evidence="3" id="KW-0378">Hydrolase</keyword>
<organism evidence="3 4">
    <name type="scientific">Prevotella communis</name>
    <dbReference type="NCBI Taxonomy" id="2913614"/>
    <lineage>
        <taxon>Bacteria</taxon>
        <taxon>Pseudomonadati</taxon>
        <taxon>Bacteroidota</taxon>
        <taxon>Bacteroidia</taxon>
        <taxon>Bacteroidales</taxon>
        <taxon>Prevotellaceae</taxon>
        <taxon>Prevotella</taxon>
    </lineage>
</organism>
<dbReference type="Gene3D" id="2.60.120.260">
    <property type="entry name" value="Galactose-binding domain-like"/>
    <property type="match status" value="1"/>
</dbReference>
<keyword evidence="3" id="KW-0645">Protease</keyword>
<protein>
    <submittedName>
        <fullName evidence="3">M6 family metalloprotease domain-containing protein</fullName>
    </submittedName>
</protein>
<feature type="chain" id="PRO_5011741397" evidence="1">
    <location>
        <begin position="21"/>
        <end position="713"/>
    </location>
</feature>
<accession>A0A1G7Z8H3</accession>
<evidence type="ECO:0000313" key="3">
    <source>
        <dbReference type="EMBL" id="SDH05008.1"/>
    </source>
</evidence>
<reference evidence="4" key="1">
    <citation type="submission" date="2016-10" db="EMBL/GenBank/DDBJ databases">
        <authorList>
            <person name="Varghese N."/>
            <person name="Submissions S."/>
        </authorList>
    </citation>
    <scope>NUCLEOTIDE SEQUENCE [LARGE SCALE GENOMIC DNA]</scope>
    <source>
        <strain evidence="4">BP1-148</strain>
    </source>
</reference>
<dbReference type="STRING" id="645274.SAMN04487901_11579"/>
<feature type="domain" description="Peptidase M6-like" evidence="2">
    <location>
        <begin position="117"/>
        <end position="333"/>
    </location>
</feature>
<evidence type="ECO:0000313" key="4">
    <source>
        <dbReference type="Proteomes" id="UP000198779"/>
    </source>
</evidence>
<keyword evidence="3" id="KW-0482">Metalloprotease</keyword>
<sequence length="713" mass="78521">MIKKLLMTIALGIITSSAIAVPAKRGQWKTLKLVDGTEVKAMLVGDEFGHIWKGEDGKAYTLKGDFYQAIDAQVTLKRARSLRQQENARRVRRMPTDAATHYTGQKKGLIILVNFQDETFQAEHTNELFTRIANEEGFSEGKFKGSMADYFKAQSRGQFELDFDIVGPVTVSHKASYYGSNDSEGYDQHPEQMVFEAVNLAKNKVTNWKQYDWDNDGEVDQVYVIYAGMGEADGGDEETIWPHAYSLSYGGETSAVTVAQNLKVDNYACGSELNGSREIDGLGTICHEFSHCLGYPDFYDIDYSGGQGMGSWDLMCAGSYNGDGYQPAGYTSYEMWMAGWLEPIELDAEDVQVQNMKSLQNGGQSYIIYNKGNKNEFLMLENRQLEGWDASLYDAGLLIVHCDYDKDAWYNNTPNDDPDHQRMVVVPADGRCQKETYMGETYFTEENDVFPLTNVTAFNKDFKTSDKIAKKAAQFFNKNTNGTNWIDSSVEDITLNANGTISFNYVAEYTSTGGNSGTTTDVPEGAVFYESFNDCAGTGANDDNWGSSVASAKFAADNDGWDAEALYGGYQCARFGSSKKSGVATSPTITLAGNTHTLTFKAAGWGNDGTTLKLSATGATVLIEPSEFTMKSSEWTTFTATISGTGDVKLVFTPAKRFFLDEVVVVDTMVQTGIETAPQATKQTSVIYNLNGQKVTNPKSGLYIINGRKVVIK</sequence>
<dbReference type="Proteomes" id="UP000198779">
    <property type="component" value="Unassembled WGS sequence"/>
</dbReference>
<dbReference type="NCBIfam" id="TIGR03296">
    <property type="entry name" value="M6dom_TIGR03296"/>
    <property type="match status" value="1"/>
</dbReference>
<dbReference type="RefSeq" id="WP_091818670.1">
    <property type="nucleotide sequence ID" value="NZ_FNCQ01000015.1"/>
</dbReference>
<dbReference type="EMBL" id="FNCQ01000015">
    <property type="protein sequence ID" value="SDH05008.1"/>
    <property type="molecule type" value="Genomic_DNA"/>
</dbReference>
<keyword evidence="4" id="KW-1185">Reference proteome</keyword>
<dbReference type="AlphaFoldDB" id="A0A1G7Z8H3"/>
<dbReference type="GO" id="GO:0008237">
    <property type="term" value="F:metallopeptidase activity"/>
    <property type="evidence" value="ECO:0007669"/>
    <property type="project" value="UniProtKB-KW"/>
</dbReference>
<dbReference type="PANTHER" id="PTHR41775">
    <property type="entry name" value="SECRETED PROTEIN-RELATED"/>
    <property type="match status" value="1"/>
</dbReference>
<feature type="signal peptide" evidence="1">
    <location>
        <begin position="1"/>
        <end position="20"/>
    </location>
</feature>
<evidence type="ECO:0000256" key="1">
    <source>
        <dbReference type="SAM" id="SignalP"/>
    </source>
</evidence>
<dbReference type="PANTHER" id="PTHR41775:SF1">
    <property type="entry name" value="PEPTIDASE M6-LIKE DOMAIN-CONTAINING PROTEIN"/>
    <property type="match status" value="1"/>
</dbReference>
<gene>
    <name evidence="3" type="ORF">SAMN04487901_11579</name>
</gene>
<dbReference type="InterPro" id="IPR008757">
    <property type="entry name" value="Peptidase_M6-like_domain"/>
</dbReference>
<evidence type="ECO:0000259" key="2">
    <source>
        <dbReference type="Pfam" id="PF05547"/>
    </source>
</evidence>
<dbReference type="GO" id="GO:0006508">
    <property type="term" value="P:proteolysis"/>
    <property type="evidence" value="ECO:0007669"/>
    <property type="project" value="UniProtKB-KW"/>
</dbReference>
<name>A0A1G7Z8H3_9BACT</name>
<dbReference type="Pfam" id="PF05547">
    <property type="entry name" value="Peptidase_M6"/>
    <property type="match status" value="1"/>
</dbReference>
<dbReference type="SUPFAM" id="SSF55486">
    <property type="entry name" value="Metalloproteases ('zincins'), catalytic domain"/>
    <property type="match status" value="1"/>
</dbReference>